<feature type="region of interest" description="Disordered" evidence="1">
    <location>
        <begin position="59"/>
        <end position="86"/>
    </location>
</feature>
<dbReference type="Proteomes" id="UP000198282">
    <property type="component" value="Unassembled WGS sequence"/>
</dbReference>
<organism evidence="2 3">
    <name type="scientific">Streptosporangium subroseum</name>
    <dbReference type="NCBI Taxonomy" id="106412"/>
    <lineage>
        <taxon>Bacteria</taxon>
        <taxon>Bacillati</taxon>
        <taxon>Actinomycetota</taxon>
        <taxon>Actinomycetes</taxon>
        <taxon>Streptosporangiales</taxon>
        <taxon>Streptosporangiaceae</taxon>
        <taxon>Streptosporangium</taxon>
    </lineage>
</organism>
<reference evidence="2 3" key="1">
    <citation type="submission" date="2017-06" db="EMBL/GenBank/DDBJ databases">
        <authorList>
            <person name="Kim H.J."/>
            <person name="Triplett B.A."/>
        </authorList>
    </citation>
    <scope>NUCLEOTIDE SEQUENCE [LARGE SCALE GENOMIC DNA]</scope>
    <source>
        <strain evidence="2 3">CGMCC 4.2132</strain>
    </source>
</reference>
<sequence>MAFARLSGDPGDRVRPFLPAFPGGSLSDGVVRLTPLTAADADDYHALQNLPDVVRYSVPQEGPSPARPRNSAARRACAGWPVSGSS</sequence>
<accession>A0A239NT06</accession>
<proteinExistence type="predicted"/>
<evidence type="ECO:0000313" key="3">
    <source>
        <dbReference type="Proteomes" id="UP000198282"/>
    </source>
</evidence>
<evidence type="ECO:0000313" key="2">
    <source>
        <dbReference type="EMBL" id="SNT57573.1"/>
    </source>
</evidence>
<protein>
    <submittedName>
        <fullName evidence="2">Uncharacterized protein</fullName>
    </submittedName>
</protein>
<gene>
    <name evidence="2" type="ORF">SAMN05216276_106716</name>
</gene>
<name>A0A239NT06_9ACTN</name>
<feature type="compositionally biased region" description="Low complexity" evidence="1">
    <location>
        <begin position="63"/>
        <end position="76"/>
    </location>
</feature>
<dbReference type="AlphaFoldDB" id="A0A239NT06"/>
<evidence type="ECO:0000256" key="1">
    <source>
        <dbReference type="SAM" id="MobiDB-lite"/>
    </source>
</evidence>
<keyword evidence="3" id="KW-1185">Reference proteome</keyword>
<dbReference type="EMBL" id="FZOD01000067">
    <property type="protein sequence ID" value="SNT57573.1"/>
    <property type="molecule type" value="Genomic_DNA"/>
</dbReference>